<gene>
    <name evidence="1" type="ORF">O3M35_011383</name>
</gene>
<evidence type="ECO:0000313" key="2">
    <source>
        <dbReference type="Proteomes" id="UP001461498"/>
    </source>
</evidence>
<reference evidence="1 2" key="1">
    <citation type="submission" date="2022-12" db="EMBL/GenBank/DDBJ databases">
        <title>Chromosome-level genome assembly of true bugs.</title>
        <authorList>
            <person name="Ma L."/>
            <person name="Li H."/>
        </authorList>
    </citation>
    <scope>NUCLEOTIDE SEQUENCE [LARGE SCALE GENOMIC DNA]</scope>
    <source>
        <strain evidence="1">Lab_2022b</strain>
    </source>
</reference>
<dbReference type="EMBL" id="JAPXFL010000008">
    <property type="protein sequence ID" value="KAK9502657.1"/>
    <property type="molecule type" value="Genomic_DNA"/>
</dbReference>
<dbReference type="AlphaFoldDB" id="A0AAW1CWE8"/>
<protein>
    <submittedName>
        <fullName evidence="1">Uncharacterized protein</fullName>
    </submittedName>
</protein>
<comment type="caution">
    <text evidence="1">The sequence shown here is derived from an EMBL/GenBank/DDBJ whole genome shotgun (WGS) entry which is preliminary data.</text>
</comment>
<sequence>MEFDRSLSTVMKTAPRLTSTPLRTSYSETKKKARRELFKPGQRKFLMEEEIFLKYPRKINKTNKKGLRI</sequence>
<organism evidence="1 2">
    <name type="scientific">Rhynocoris fuscipes</name>
    <dbReference type="NCBI Taxonomy" id="488301"/>
    <lineage>
        <taxon>Eukaryota</taxon>
        <taxon>Metazoa</taxon>
        <taxon>Ecdysozoa</taxon>
        <taxon>Arthropoda</taxon>
        <taxon>Hexapoda</taxon>
        <taxon>Insecta</taxon>
        <taxon>Pterygota</taxon>
        <taxon>Neoptera</taxon>
        <taxon>Paraneoptera</taxon>
        <taxon>Hemiptera</taxon>
        <taxon>Heteroptera</taxon>
        <taxon>Panheteroptera</taxon>
        <taxon>Cimicomorpha</taxon>
        <taxon>Reduviidae</taxon>
        <taxon>Harpactorinae</taxon>
        <taxon>Harpactorini</taxon>
        <taxon>Rhynocoris</taxon>
    </lineage>
</organism>
<dbReference type="Proteomes" id="UP001461498">
    <property type="component" value="Unassembled WGS sequence"/>
</dbReference>
<keyword evidence="2" id="KW-1185">Reference proteome</keyword>
<proteinExistence type="predicted"/>
<accession>A0AAW1CWE8</accession>
<name>A0AAW1CWE8_9HEMI</name>
<evidence type="ECO:0000313" key="1">
    <source>
        <dbReference type="EMBL" id="KAK9502657.1"/>
    </source>
</evidence>